<dbReference type="Ensembl" id="ENSCCRT00000060012.2">
    <property type="protein sequence ID" value="ENSCCRP00000055370.2"/>
    <property type="gene ID" value="ENSCCRG00000005039.2"/>
</dbReference>
<evidence type="ECO:0000256" key="13">
    <source>
        <dbReference type="ARBA" id="ARBA00023180"/>
    </source>
</evidence>
<dbReference type="AlphaFoldDB" id="A0A8C1D334"/>
<comment type="similarity">
    <text evidence="3">Belongs to the nectin family.</text>
</comment>
<evidence type="ECO:0000256" key="17">
    <source>
        <dbReference type="SAM" id="Phobius"/>
    </source>
</evidence>
<organism evidence="20 21">
    <name type="scientific">Cyprinus carpio carpio</name>
    <dbReference type="NCBI Taxonomy" id="630221"/>
    <lineage>
        <taxon>Eukaryota</taxon>
        <taxon>Metazoa</taxon>
        <taxon>Chordata</taxon>
        <taxon>Craniata</taxon>
        <taxon>Vertebrata</taxon>
        <taxon>Euteleostomi</taxon>
        <taxon>Actinopterygii</taxon>
        <taxon>Neopterygii</taxon>
        <taxon>Teleostei</taxon>
        <taxon>Ostariophysi</taxon>
        <taxon>Cypriniformes</taxon>
        <taxon>Cyprinidae</taxon>
        <taxon>Cyprininae</taxon>
        <taxon>Cyprinus</taxon>
    </lineage>
</organism>
<evidence type="ECO:0000256" key="8">
    <source>
        <dbReference type="ARBA" id="ARBA00022889"/>
    </source>
</evidence>
<dbReference type="GeneTree" id="ENSGT00940000165364"/>
<dbReference type="InterPro" id="IPR013783">
    <property type="entry name" value="Ig-like_fold"/>
</dbReference>
<evidence type="ECO:0000259" key="19">
    <source>
        <dbReference type="PROSITE" id="PS50835"/>
    </source>
</evidence>
<evidence type="ECO:0000256" key="2">
    <source>
        <dbReference type="ARBA" id="ARBA00004536"/>
    </source>
</evidence>
<evidence type="ECO:0000256" key="6">
    <source>
        <dbReference type="ARBA" id="ARBA00022729"/>
    </source>
</evidence>
<evidence type="ECO:0000256" key="5">
    <source>
        <dbReference type="ARBA" id="ARBA00022692"/>
    </source>
</evidence>
<dbReference type="InterPro" id="IPR003598">
    <property type="entry name" value="Ig_sub2"/>
</dbReference>
<reference evidence="20" key="2">
    <citation type="submission" date="2025-09" db="UniProtKB">
        <authorList>
            <consortium name="Ensembl"/>
        </authorList>
    </citation>
    <scope>IDENTIFICATION</scope>
</reference>
<evidence type="ECO:0000256" key="15">
    <source>
        <dbReference type="ARBA" id="ARBA00062858"/>
    </source>
</evidence>
<evidence type="ECO:0000313" key="20">
    <source>
        <dbReference type="Ensembl" id="ENSCCRP00000055370.2"/>
    </source>
</evidence>
<keyword evidence="21" id="KW-1185">Reference proteome</keyword>
<evidence type="ECO:0000256" key="12">
    <source>
        <dbReference type="ARBA" id="ARBA00023157"/>
    </source>
</evidence>
<feature type="domain" description="Ig-like" evidence="19">
    <location>
        <begin position="4"/>
        <end position="132"/>
    </location>
</feature>
<feature type="compositionally biased region" description="Basic and acidic residues" evidence="16">
    <location>
        <begin position="414"/>
        <end position="433"/>
    </location>
</feature>
<evidence type="ECO:0000256" key="16">
    <source>
        <dbReference type="SAM" id="MobiDB-lite"/>
    </source>
</evidence>
<dbReference type="SMART" id="SM00406">
    <property type="entry name" value="IGv"/>
    <property type="match status" value="1"/>
</dbReference>
<keyword evidence="9" id="KW-0965">Cell junction</keyword>
<dbReference type="GO" id="GO:0005886">
    <property type="term" value="C:plasma membrane"/>
    <property type="evidence" value="ECO:0007669"/>
    <property type="project" value="UniProtKB-SubCell"/>
</dbReference>
<evidence type="ECO:0000256" key="14">
    <source>
        <dbReference type="ARBA" id="ARBA00058274"/>
    </source>
</evidence>
<dbReference type="InterPro" id="IPR013162">
    <property type="entry name" value="CD80_C2-set"/>
</dbReference>
<protein>
    <submittedName>
        <fullName evidence="20">Si:ch73-22o12.1</fullName>
    </submittedName>
</protein>
<evidence type="ECO:0000313" key="21">
    <source>
        <dbReference type="Proteomes" id="UP001108240"/>
    </source>
</evidence>
<dbReference type="Proteomes" id="UP001108240">
    <property type="component" value="Unplaced"/>
</dbReference>
<dbReference type="InterPro" id="IPR007110">
    <property type="entry name" value="Ig-like_dom"/>
</dbReference>
<evidence type="ECO:0000256" key="1">
    <source>
        <dbReference type="ARBA" id="ARBA00004251"/>
    </source>
</evidence>
<feature type="region of interest" description="Disordered" evidence="16">
    <location>
        <begin position="366"/>
        <end position="388"/>
    </location>
</feature>
<feature type="transmembrane region" description="Helical" evidence="17">
    <location>
        <begin position="338"/>
        <end position="359"/>
    </location>
</feature>
<dbReference type="InterPro" id="IPR013106">
    <property type="entry name" value="Ig_V-set"/>
</dbReference>
<feature type="signal peptide" evidence="18">
    <location>
        <begin position="1"/>
        <end position="20"/>
    </location>
</feature>
<keyword evidence="12" id="KW-1015">Disulfide bond</keyword>
<keyword evidence="8" id="KW-0130">Cell adhesion</keyword>
<dbReference type="SMART" id="SM00408">
    <property type="entry name" value="IGc2"/>
    <property type="match status" value="2"/>
</dbReference>
<dbReference type="Pfam" id="PF07686">
    <property type="entry name" value="V-set"/>
    <property type="match status" value="1"/>
</dbReference>
<dbReference type="Pfam" id="PF08205">
    <property type="entry name" value="C2-set_2"/>
    <property type="match status" value="1"/>
</dbReference>
<keyword evidence="11 17" id="KW-0472">Membrane</keyword>
<dbReference type="InterPro" id="IPR003599">
    <property type="entry name" value="Ig_sub"/>
</dbReference>
<feature type="domain" description="Ig-like" evidence="19">
    <location>
        <begin position="239"/>
        <end position="323"/>
    </location>
</feature>
<feature type="region of interest" description="Disordered" evidence="16">
    <location>
        <begin position="414"/>
        <end position="458"/>
    </location>
</feature>
<evidence type="ECO:0000256" key="3">
    <source>
        <dbReference type="ARBA" id="ARBA00007810"/>
    </source>
</evidence>
<evidence type="ECO:0000256" key="18">
    <source>
        <dbReference type="SAM" id="SignalP"/>
    </source>
</evidence>
<dbReference type="PROSITE" id="PS50835">
    <property type="entry name" value="IG_LIKE"/>
    <property type="match status" value="3"/>
</dbReference>
<evidence type="ECO:0000256" key="7">
    <source>
        <dbReference type="ARBA" id="ARBA00022737"/>
    </source>
</evidence>
<keyword evidence="4" id="KW-1003">Cell membrane</keyword>
<name>A0A8C1D334_CYPCA</name>
<evidence type="ECO:0000256" key="11">
    <source>
        <dbReference type="ARBA" id="ARBA00023136"/>
    </source>
</evidence>
<dbReference type="GO" id="GO:0007155">
    <property type="term" value="P:cell adhesion"/>
    <property type="evidence" value="ECO:0007669"/>
    <property type="project" value="UniProtKB-KW"/>
</dbReference>
<keyword evidence="6 18" id="KW-0732">Signal</keyword>
<feature type="domain" description="Ig-like" evidence="19">
    <location>
        <begin position="140"/>
        <end position="220"/>
    </location>
</feature>
<comment type="subunit">
    <text evidence="15">Cis- and trans-homodimer. Can form trans-heterodimers.</text>
</comment>
<evidence type="ECO:0000256" key="9">
    <source>
        <dbReference type="ARBA" id="ARBA00022949"/>
    </source>
</evidence>
<comment type="function">
    <text evidence="14">Cell adhesion molecule that promotes cell-cell contacts and plays important roles in the development of the nervous system. Acts by forming homophilic or heterophilic trans-dimers.</text>
</comment>
<keyword evidence="10 17" id="KW-1133">Transmembrane helix</keyword>
<dbReference type="GO" id="GO:0005912">
    <property type="term" value="C:adherens junction"/>
    <property type="evidence" value="ECO:0007669"/>
    <property type="project" value="UniProtKB-SubCell"/>
</dbReference>
<dbReference type="FunFam" id="2.60.40.10:FF:000304">
    <property type="entry name" value="Nectin cell adhesion molecule 1"/>
    <property type="match status" value="1"/>
</dbReference>
<dbReference type="PANTHER" id="PTHR47387:SF1">
    <property type="entry name" value="NECTIN-2"/>
    <property type="match status" value="1"/>
</dbReference>
<evidence type="ECO:0000256" key="10">
    <source>
        <dbReference type="ARBA" id="ARBA00022989"/>
    </source>
</evidence>
<dbReference type="InterPro" id="IPR036179">
    <property type="entry name" value="Ig-like_dom_sf"/>
</dbReference>
<evidence type="ECO:0000256" key="4">
    <source>
        <dbReference type="ARBA" id="ARBA00022475"/>
    </source>
</evidence>
<dbReference type="PANTHER" id="PTHR47387">
    <property type="entry name" value="NECTIN-2"/>
    <property type="match status" value="1"/>
</dbReference>
<feature type="compositionally biased region" description="Acidic residues" evidence="16">
    <location>
        <begin position="439"/>
        <end position="451"/>
    </location>
</feature>
<dbReference type="Gene3D" id="2.60.40.10">
    <property type="entry name" value="Immunoglobulins"/>
    <property type="match status" value="3"/>
</dbReference>
<keyword evidence="7" id="KW-0677">Repeat</keyword>
<dbReference type="SUPFAM" id="SSF48726">
    <property type="entry name" value="Immunoglobulin"/>
    <property type="match status" value="3"/>
</dbReference>
<comment type="subcellular location">
    <subcellularLocation>
        <location evidence="2">Cell junction</location>
        <location evidence="2">Adherens junction</location>
    </subcellularLocation>
    <subcellularLocation>
        <location evidence="1">Cell membrane</location>
        <topology evidence="1">Single-pass type I membrane protein</topology>
    </subcellularLocation>
</comment>
<dbReference type="InterPro" id="IPR052659">
    <property type="entry name" value="Nectin/PVR"/>
</dbReference>
<dbReference type="SMART" id="SM00409">
    <property type="entry name" value="IG"/>
    <property type="match status" value="2"/>
</dbReference>
<feature type="chain" id="PRO_5039909145" evidence="18">
    <location>
        <begin position="21"/>
        <end position="470"/>
    </location>
</feature>
<proteinExistence type="inferred from homology"/>
<sequence length="470" mass="51860">MTMPGLLSALILLIIQGMLAQRVKVEPEVVSYPGQTVTLRCQFLNPGATQLTQVSWIFERTDTERTNIAVFHPTFGVNYPTKSPLAGRVRFMSDPPTLDNPSIQISNVKMTDEGRYICEYATYPSGNEQGVSSLVMLAKPKNTATTVKVSASTTPVIVARCESSNGRPAATISWSTPLKGNVTPPNTTDNANNTVSVQSAYMLAPQPSDNGKDISCMVSHRTMPLPETFPMKLVVEYPPQVQIIGYDNNWYRGRTSAFLTCQADGNPAPTTITWKTLSGLMPETVQVQENRLAVQKVDDTINTTFICEVKNSLGYGRDQVTVFVREFPQPKGVPTGGIIAAILCVIILVALIATIIVMVRKRQRKNIDGPPTHKPPPPMKTNTYSDRPIIRTSVSDSEFMHHETKEEPMTDLSAYHDDKDHHEPSHFSLEDKQIPYQDDRDEDGTMGEEDGYYVTSSARGSSFMSPAVIV</sequence>
<keyword evidence="5 17" id="KW-0812">Transmembrane</keyword>
<reference evidence="20" key="1">
    <citation type="submission" date="2025-08" db="UniProtKB">
        <authorList>
            <consortium name="Ensembl"/>
        </authorList>
    </citation>
    <scope>IDENTIFICATION</scope>
</reference>
<keyword evidence="13" id="KW-0325">Glycoprotein</keyword>
<accession>A0A8C1D334</accession>